<proteinExistence type="predicted"/>
<dbReference type="EMBL" id="BPWL01000005">
    <property type="protein sequence ID" value="GJJ10485.1"/>
    <property type="molecule type" value="Genomic_DNA"/>
</dbReference>
<sequence>MNSKYRLIEGFKDREPLENEILKDLEEKVTQFDPLPSIDTAGILETDISIKNFAAVASYSWDDDNKAQILVPGHPKIWVEKSLPFTIEYDIGRTFVDQNSANLGSSPLLPMFMAIRESNKEFKVTDMDFVTDRNGLRKLHRWVNGTSWSKQAVGQSFRIDGELVQNTILLQRWEVESTQRGAPGYERNFHKFTTISARDCQNTTGHRRIVTFSFGGLKILMRSMVDACLPNSIDPTEEITNELENLKLARKIAAFQDNFLTLCKAGKLVPQDSVIELKTRNLTPRDSLYWSDVYVQLFLSQTPHLYTGIHKRGEFKKIEKLTLNEVKSKAQEPERGLKRLRKFLGIIQSTVLERLTDGESFSIVYQGGQLFLWKRDGKGGLLPPNVIELIQ</sequence>
<comment type="caution">
    <text evidence="1">The sequence shown here is derived from an EMBL/GenBank/DDBJ whole genome shotgun (WGS) entry which is preliminary data.</text>
</comment>
<accession>A0AAV5A878</accession>
<protein>
    <submittedName>
        <fullName evidence="1">Uncharacterized protein</fullName>
    </submittedName>
</protein>
<evidence type="ECO:0000313" key="2">
    <source>
        <dbReference type="Proteomes" id="UP001050691"/>
    </source>
</evidence>
<gene>
    <name evidence="1" type="ORF">Clacol_004711</name>
</gene>
<organism evidence="1 2">
    <name type="scientific">Clathrus columnatus</name>
    <dbReference type="NCBI Taxonomy" id="1419009"/>
    <lineage>
        <taxon>Eukaryota</taxon>
        <taxon>Fungi</taxon>
        <taxon>Dikarya</taxon>
        <taxon>Basidiomycota</taxon>
        <taxon>Agaricomycotina</taxon>
        <taxon>Agaricomycetes</taxon>
        <taxon>Phallomycetidae</taxon>
        <taxon>Phallales</taxon>
        <taxon>Clathraceae</taxon>
        <taxon>Clathrus</taxon>
    </lineage>
</organism>
<evidence type="ECO:0000313" key="1">
    <source>
        <dbReference type="EMBL" id="GJJ10485.1"/>
    </source>
</evidence>
<dbReference type="Proteomes" id="UP001050691">
    <property type="component" value="Unassembled WGS sequence"/>
</dbReference>
<name>A0AAV5A878_9AGAM</name>
<dbReference type="PANTHER" id="PTHR35179:SF2">
    <property type="entry name" value="START DOMAIN-CONTAINING PROTEIN"/>
    <property type="match status" value="1"/>
</dbReference>
<dbReference type="PANTHER" id="PTHR35179">
    <property type="entry name" value="PROTEIN CBG02620"/>
    <property type="match status" value="1"/>
</dbReference>
<keyword evidence="2" id="KW-1185">Reference proteome</keyword>
<reference evidence="1" key="1">
    <citation type="submission" date="2021-10" db="EMBL/GenBank/DDBJ databases">
        <title>De novo Genome Assembly of Clathrus columnatus (Basidiomycota, Fungi) Using Illumina and Nanopore Sequence Data.</title>
        <authorList>
            <person name="Ogiso-Tanaka E."/>
            <person name="Itagaki H."/>
            <person name="Hosoya T."/>
            <person name="Hosaka K."/>
        </authorList>
    </citation>
    <scope>NUCLEOTIDE SEQUENCE</scope>
    <source>
        <strain evidence="1">MO-923</strain>
    </source>
</reference>
<dbReference type="AlphaFoldDB" id="A0AAV5A878"/>